<dbReference type="RefSeq" id="WP_175278421.1">
    <property type="nucleotide sequence ID" value="NZ_CP054836.1"/>
</dbReference>
<organism evidence="11 12">
    <name type="scientific">Oricola thermophila</name>
    <dbReference type="NCBI Taxonomy" id="2742145"/>
    <lineage>
        <taxon>Bacteria</taxon>
        <taxon>Pseudomonadati</taxon>
        <taxon>Pseudomonadota</taxon>
        <taxon>Alphaproteobacteria</taxon>
        <taxon>Hyphomicrobiales</taxon>
        <taxon>Ahrensiaceae</taxon>
        <taxon>Oricola</taxon>
    </lineage>
</organism>
<dbReference type="AlphaFoldDB" id="A0A6N1VI05"/>
<dbReference type="PANTHER" id="PTHR43821:SF1">
    <property type="entry name" value="NAD(P)H NITROREDUCTASE YDJA-RELATED"/>
    <property type="match status" value="1"/>
</dbReference>
<evidence type="ECO:0000256" key="7">
    <source>
        <dbReference type="PIRNR" id="PIRNR000232"/>
    </source>
</evidence>
<evidence type="ECO:0000256" key="4">
    <source>
        <dbReference type="ARBA" id="ARBA00022857"/>
    </source>
</evidence>
<dbReference type="SUPFAM" id="SSF55469">
    <property type="entry name" value="FMN-dependent nitroreductase-like"/>
    <property type="match status" value="1"/>
</dbReference>
<reference evidence="11 12" key="1">
    <citation type="submission" date="2020-06" db="EMBL/GenBank/DDBJ databases">
        <title>Oricola thermophila sp. nov. isolated from a tidal sediments.</title>
        <authorList>
            <person name="Kwon K.K."/>
            <person name="Yang S.-H."/>
            <person name="Park M.-J."/>
        </authorList>
    </citation>
    <scope>NUCLEOTIDE SEQUENCE [LARGE SCALE GENOMIC DNA]</scope>
    <source>
        <strain evidence="11 12">MEBiC13590</strain>
    </source>
</reference>
<keyword evidence="4 7" id="KW-0521">NADP</keyword>
<dbReference type="InterPro" id="IPR052530">
    <property type="entry name" value="NAD(P)H_nitroreductase"/>
</dbReference>
<keyword evidence="3 7" id="KW-0288">FMN</keyword>
<dbReference type="Pfam" id="PF00881">
    <property type="entry name" value="Nitroreductase"/>
    <property type="match status" value="1"/>
</dbReference>
<keyword evidence="6 7" id="KW-0520">NAD</keyword>
<dbReference type="EMBL" id="CP054836">
    <property type="protein sequence ID" value="QKV20531.1"/>
    <property type="molecule type" value="Genomic_DNA"/>
</dbReference>
<evidence type="ECO:0000256" key="6">
    <source>
        <dbReference type="ARBA" id="ARBA00023027"/>
    </source>
</evidence>
<comment type="similarity">
    <text evidence="1 7">Belongs to the nitroreductase family.</text>
</comment>
<sequence>MDNPVIEYLKSRRSVPLTMIREPGPDAAQLREIMQIAARSPDHGRLEPWRFIIYREAAGREIGEKLAARAQELNGPMSEEQIERERNRLLRAPVAVGVVAVTRAHDTIPAWEQFLSAGAVAMNLVHAANALGFGANWVTGWYSDDEKGRAILGLSPEERMAGIVHIGSRAAEVPDRPRPDIDKLVSEYSGEYEG</sequence>
<dbReference type="PANTHER" id="PTHR43821">
    <property type="entry name" value="NAD(P)H NITROREDUCTASE YDJA-RELATED"/>
    <property type="match status" value="1"/>
</dbReference>
<proteinExistence type="inferred from homology"/>
<gene>
    <name evidence="11" type="ORF">HTY61_04555</name>
</gene>
<dbReference type="CDD" id="cd02135">
    <property type="entry name" value="YdjA-like"/>
    <property type="match status" value="1"/>
</dbReference>
<feature type="domain" description="Nitroreductase" evidence="10">
    <location>
        <begin position="10"/>
        <end position="167"/>
    </location>
</feature>
<evidence type="ECO:0000256" key="5">
    <source>
        <dbReference type="ARBA" id="ARBA00023002"/>
    </source>
</evidence>
<feature type="binding site" description="in other chain" evidence="8">
    <location>
        <begin position="137"/>
        <end position="139"/>
    </location>
    <ligand>
        <name>FMN</name>
        <dbReference type="ChEBI" id="CHEBI:58210"/>
        <note>ligand shared between dimeric partners</note>
    </ligand>
</feature>
<evidence type="ECO:0000256" key="9">
    <source>
        <dbReference type="SAM" id="MobiDB-lite"/>
    </source>
</evidence>
<evidence type="ECO:0000313" key="12">
    <source>
        <dbReference type="Proteomes" id="UP000509367"/>
    </source>
</evidence>
<keyword evidence="12" id="KW-1185">Reference proteome</keyword>
<dbReference type="KEGG" id="orm:HTY61_04555"/>
<feature type="region of interest" description="Disordered" evidence="9">
    <location>
        <begin position="174"/>
        <end position="194"/>
    </location>
</feature>
<name>A0A6N1VI05_9HYPH</name>
<dbReference type="EC" id="1.-.-.-" evidence="7"/>
<dbReference type="Gene3D" id="3.40.109.10">
    <property type="entry name" value="NADH Oxidase"/>
    <property type="match status" value="1"/>
</dbReference>
<keyword evidence="5 7" id="KW-0560">Oxidoreductase</keyword>
<keyword evidence="2 7" id="KW-0285">Flavoprotein</keyword>
<evidence type="ECO:0000256" key="2">
    <source>
        <dbReference type="ARBA" id="ARBA00022630"/>
    </source>
</evidence>
<accession>A0A6N1VI05</accession>
<feature type="compositionally biased region" description="Basic and acidic residues" evidence="9">
    <location>
        <begin position="174"/>
        <end position="185"/>
    </location>
</feature>
<evidence type="ECO:0000313" key="11">
    <source>
        <dbReference type="EMBL" id="QKV20531.1"/>
    </source>
</evidence>
<evidence type="ECO:0000256" key="3">
    <source>
        <dbReference type="ARBA" id="ARBA00022643"/>
    </source>
</evidence>
<protein>
    <recommendedName>
        <fullName evidence="7">Putative NAD(P)H nitroreductase</fullName>
        <ecNumber evidence="7">1.-.-.-</ecNumber>
    </recommendedName>
</protein>
<evidence type="ECO:0000259" key="10">
    <source>
        <dbReference type="Pfam" id="PF00881"/>
    </source>
</evidence>
<dbReference type="InterPro" id="IPR026021">
    <property type="entry name" value="YdjA-like"/>
</dbReference>
<comment type="cofactor">
    <cofactor evidence="8">
        <name>FMN</name>
        <dbReference type="ChEBI" id="CHEBI:58210"/>
    </cofactor>
    <text evidence="8">Binds 1 FMN per subunit.</text>
</comment>
<feature type="binding site" evidence="8">
    <location>
        <position position="39"/>
    </location>
    <ligand>
        <name>FMN</name>
        <dbReference type="ChEBI" id="CHEBI:58210"/>
        <note>ligand shared between dimeric partners</note>
    </ligand>
</feature>
<evidence type="ECO:0000256" key="8">
    <source>
        <dbReference type="PIRSR" id="PIRSR000232-1"/>
    </source>
</evidence>
<evidence type="ECO:0000256" key="1">
    <source>
        <dbReference type="ARBA" id="ARBA00007118"/>
    </source>
</evidence>
<dbReference type="GO" id="GO:0016491">
    <property type="term" value="F:oxidoreductase activity"/>
    <property type="evidence" value="ECO:0007669"/>
    <property type="project" value="UniProtKB-UniRule"/>
</dbReference>
<dbReference type="InterPro" id="IPR029479">
    <property type="entry name" value="Nitroreductase"/>
</dbReference>
<feature type="binding site" description="in other chain" evidence="8">
    <location>
        <begin position="12"/>
        <end position="14"/>
    </location>
    <ligand>
        <name>FMN</name>
        <dbReference type="ChEBI" id="CHEBI:58210"/>
        <note>ligand shared between dimeric partners</note>
    </ligand>
</feature>
<dbReference type="InterPro" id="IPR000415">
    <property type="entry name" value="Nitroreductase-like"/>
</dbReference>
<dbReference type="Proteomes" id="UP000509367">
    <property type="component" value="Chromosome"/>
</dbReference>
<feature type="binding site" evidence="8">
    <location>
        <position position="43"/>
    </location>
    <ligand>
        <name>FMN</name>
        <dbReference type="ChEBI" id="CHEBI:58210"/>
        <note>ligand shared between dimeric partners</note>
    </ligand>
</feature>
<dbReference type="PIRSF" id="PIRSF000232">
    <property type="entry name" value="YdjA"/>
    <property type="match status" value="1"/>
</dbReference>